<gene>
    <name evidence="4" type="ORF">PCC79_06305</name>
</gene>
<evidence type="ECO:0000256" key="3">
    <source>
        <dbReference type="SAM" id="Phobius"/>
    </source>
</evidence>
<protein>
    <recommendedName>
        <fullName evidence="2">Biotin transporter</fullName>
    </recommendedName>
</protein>
<dbReference type="PANTHER" id="PTHR34295:SF1">
    <property type="entry name" value="BIOTIN TRANSPORTER BIOY"/>
    <property type="match status" value="1"/>
</dbReference>
<evidence type="ECO:0000313" key="5">
    <source>
        <dbReference type="Proteomes" id="UP001434337"/>
    </source>
</evidence>
<evidence type="ECO:0000256" key="2">
    <source>
        <dbReference type="PIRNR" id="PIRNR016661"/>
    </source>
</evidence>
<feature type="transmembrane region" description="Helical" evidence="3">
    <location>
        <begin position="125"/>
        <end position="149"/>
    </location>
</feature>
<dbReference type="Gene3D" id="1.10.1760.20">
    <property type="match status" value="1"/>
</dbReference>
<comment type="similarity">
    <text evidence="1 2">Belongs to the BioY family.</text>
</comment>
<dbReference type="PANTHER" id="PTHR34295">
    <property type="entry name" value="BIOTIN TRANSPORTER BIOY"/>
    <property type="match status" value="1"/>
</dbReference>
<dbReference type="Pfam" id="PF02632">
    <property type="entry name" value="BioY"/>
    <property type="match status" value="1"/>
</dbReference>
<keyword evidence="3" id="KW-1133">Transmembrane helix</keyword>
<feature type="transmembrane region" description="Helical" evidence="3">
    <location>
        <begin position="40"/>
        <end position="57"/>
    </location>
</feature>
<evidence type="ECO:0000256" key="1">
    <source>
        <dbReference type="ARBA" id="ARBA00010692"/>
    </source>
</evidence>
<feature type="transmembrane region" description="Helical" evidence="3">
    <location>
        <begin position="64"/>
        <end position="88"/>
    </location>
</feature>
<sequence length="207" mass="20913">MAARSRSTMTDVALIAVFAGLLAALTLAPAVPVGPLGVPITLQTLGVALCAMVLGPWRGAAAVGLYLLLGFAGLPIFAQGNGGLGVLARPSVGYLFAFPLAALLTGALARLVLRRTWASGRRWLGLVGSGLAGSLVFIHPLGITGMHLVGGLPWEAAVAAGVPYLPGDLVKTVVAAGIAVAVHRAFPDLTAPRVGSVTTTPERVGTR</sequence>
<proteinExistence type="inferred from homology"/>
<keyword evidence="2" id="KW-1003">Cell membrane</keyword>
<reference evidence="4 5" key="1">
    <citation type="journal article" date="2023" name="Environ Microbiome">
        <title>A coral-associated actinobacterium mitigates coral bleaching under heat stress.</title>
        <authorList>
            <person name="Li J."/>
            <person name="Zou Y."/>
            <person name="Li Q."/>
            <person name="Zhang J."/>
            <person name="Bourne D.G."/>
            <person name="Lyu Y."/>
            <person name="Liu C."/>
            <person name="Zhang S."/>
        </authorList>
    </citation>
    <scope>NUCLEOTIDE SEQUENCE [LARGE SCALE GENOMIC DNA]</scope>
    <source>
        <strain evidence="4 5">SCSIO 13291</strain>
    </source>
</reference>
<evidence type="ECO:0000313" key="4">
    <source>
        <dbReference type="EMBL" id="WZW99801.1"/>
    </source>
</evidence>
<name>A0ABZ3CB08_9ACTN</name>
<dbReference type="PIRSF" id="PIRSF016661">
    <property type="entry name" value="BioY"/>
    <property type="match status" value="1"/>
</dbReference>
<keyword evidence="5" id="KW-1185">Reference proteome</keyword>
<dbReference type="InterPro" id="IPR003784">
    <property type="entry name" value="BioY"/>
</dbReference>
<feature type="transmembrane region" description="Helical" evidence="3">
    <location>
        <begin position="94"/>
        <end position="113"/>
    </location>
</feature>
<keyword evidence="2" id="KW-0813">Transport</keyword>
<dbReference type="RefSeq" id="WP_232548277.1">
    <property type="nucleotide sequence ID" value="NZ_CP115965.1"/>
</dbReference>
<comment type="subcellular location">
    <subcellularLocation>
        <location evidence="2">Cell membrane</location>
        <topology evidence="2">Multi-pass membrane protein</topology>
    </subcellularLocation>
</comment>
<keyword evidence="2 3" id="KW-0472">Membrane</keyword>
<dbReference type="EMBL" id="CP115965">
    <property type="protein sequence ID" value="WZW99801.1"/>
    <property type="molecule type" value="Genomic_DNA"/>
</dbReference>
<accession>A0ABZ3CB08</accession>
<keyword evidence="3" id="KW-0812">Transmembrane</keyword>
<organism evidence="4 5">
    <name type="scientific">Propioniciclava soli</name>
    <dbReference type="NCBI Taxonomy" id="2775081"/>
    <lineage>
        <taxon>Bacteria</taxon>
        <taxon>Bacillati</taxon>
        <taxon>Actinomycetota</taxon>
        <taxon>Actinomycetes</taxon>
        <taxon>Propionibacteriales</taxon>
        <taxon>Propionibacteriaceae</taxon>
        <taxon>Propioniciclava</taxon>
    </lineage>
</organism>
<dbReference type="Proteomes" id="UP001434337">
    <property type="component" value="Chromosome"/>
</dbReference>